<dbReference type="PIRSF" id="PIRSF000239">
    <property type="entry name" value="AHPC"/>
    <property type="match status" value="1"/>
</dbReference>
<accession>A0A4R1GEB1</accession>
<dbReference type="GO" id="GO:0034599">
    <property type="term" value="P:cellular response to oxidative stress"/>
    <property type="evidence" value="ECO:0007669"/>
    <property type="project" value="TreeGrafter"/>
</dbReference>
<dbReference type="GO" id="GO:0008379">
    <property type="term" value="F:thioredoxin peroxidase activity"/>
    <property type="evidence" value="ECO:0007669"/>
    <property type="project" value="TreeGrafter"/>
</dbReference>
<evidence type="ECO:0000313" key="15">
    <source>
        <dbReference type="EMBL" id="TCK06534.1"/>
    </source>
</evidence>
<evidence type="ECO:0000256" key="13">
    <source>
        <dbReference type="PIRSR" id="PIRSR000239-1"/>
    </source>
</evidence>
<dbReference type="InterPro" id="IPR050924">
    <property type="entry name" value="Peroxiredoxin_BCP/PrxQ"/>
</dbReference>
<dbReference type="RefSeq" id="WP_132525165.1">
    <property type="nucleotide sequence ID" value="NZ_SMFV01000001.1"/>
</dbReference>
<dbReference type="Proteomes" id="UP000295777">
    <property type="component" value="Unassembled WGS sequence"/>
</dbReference>
<evidence type="ECO:0000256" key="6">
    <source>
        <dbReference type="ARBA" id="ARBA00023002"/>
    </source>
</evidence>
<dbReference type="Gene3D" id="3.40.30.10">
    <property type="entry name" value="Glutaredoxin"/>
    <property type="match status" value="1"/>
</dbReference>
<keyword evidence="5" id="KW-0049">Antioxidant</keyword>
<keyword evidence="16" id="KW-1185">Reference proteome</keyword>
<evidence type="ECO:0000256" key="9">
    <source>
        <dbReference type="ARBA" id="ARBA00032824"/>
    </source>
</evidence>
<protein>
    <recommendedName>
        <fullName evidence="3">thioredoxin-dependent peroxiredoxin</fullName>
        <ecNumber evidence="3">1.11.1.24</ecNumber>
    </recommendedName>
    <alternativeName>
        <fullName evidence="9">Thioredoxin peroxidase</fullName>
    </alternativeName>
    <alternativeName>
        <fullName evidence="11">Thioredoxin-dependent peroxiredoxin Bcp</fullName>
    </alternativeName>
</protein>
<dbReference type="GO" id="GO:0045454">
    <property type="term" value="P:cell redox homeostasis"/>
    <property type="evidence" value="ECO:0007669"/>
    <property type="project" value="TreeGrafter"/>
</dbReference>
<dbReference type="InterPro" id="IPR024706">
    <property type="entry name" value="Peroxiredoxin_AhpC-typ"/>
</dbReference>
<dbReference type="FunFam" id="3.40.30.10:FF:000007">
    <property type="entry name" value="Thioredoxin-dependent thiol peroxidase"/>
    <property type="match status" value="1"/>
</dbReference>
<keyword evidence="4" id="KW-0575">Peroxidase</keyword>
<evidence type="ECO:0000256" key="10">
    <source>
        <dbReference type="ARBA" id="ARBA00038489"/>
    </source>
</evidence>
<dbReference type="Pfam" id="PF00578">
    <property type="entry name" value="AhpC-TSA"/>
    <property type="match status" value="1"/>
</dbReference>
<feature type="active site" description="Cysteine sulfenic acid (-SOH) intermediate; for peroxidase activity" evidence="13">
    <location>
        <position position="45"/>
    </location>
</feature>
<keyword evidence="8" id="KW-0676">Redox-active center</keyword>
<evidence type="ECO:0000256" key="5">
    <source>
        <dbReference type="ARBA" id="ARBA00022862"/>
    </source>
</evidence>
<name>A0A4R1GEB1_9BACT</name>
<dbReference type="OrthoDB" id="9812811at2"/>
<sequence length="159" mass="18377">MDLEVGTIAPDFCLPDENGNTVCLKDFRGKWVVLYFYPKDNTPGCTKEAQDFSEKLEEFEKVGAVVLGVSPDSVESHRKFKEKKRIRVKLLSDTEKEVIKRYNVWQLKKMYGKEYYGVVRTTYLIDPEGRIAHVWKRVKVKGHADSVLKKIQEFSGGKK</sequence>
<evidence type="ECO:0000256" key="2">
    <source>
        <dbReference type="ARBA" id="ARBA00011245"/>
    </source>
</evidence>
<evidence type="ECO:0000256" key="7">
    <source>
        <dbReference type="ARBA" id="ARBA00023157"/>
    </source>
</evidence>
<dbReference type="EC" id="1.11.1.24" evidence="3"/>
<keyword evidence="7" id="KW-1015">Disulfide bond</keyword>
<evidence type="ECO:0000256" key="1">
    <source>
        <dbReference type="ARBA" id="ARBA00003330"/>
    </source>
</evidence>
<proteinExistence type="inferred from homology"/>
<feature type="domain" description="Thioredoxin" evidence="14">
    <location>
        <begin position="3"/>
        <end position="156"/>
    </location>
</feature>
<dbReference type="InterPro" id="IPR013766">
    <property type="entry name" value="Thioredoxin_domain"/>
</dbReference>
<evidence type="ECO:0000256" key="12">
    <source>
        <dbReference type="ARBA" id="ARBA00049091"/>
    </source>
</evidence>
<dbReference type="PANTHER" id="PTHR42801:SF4">
    <property type="entry name" value="AHPC_TSA FAMILY PROTEIN"/>
    <property type="match status" value="1"/>
</dbReference>
<reference evidence="15 16" key="1">
    <citation type="submission" date="2019-03" db="EMBL/GenBank/DDBJ databases">
        <title>Genomic Encyclopedia of Archaeal and Bacterial Type Strains, Phase II (KMG-II): from individual species to whole genera.</title>
        <authorList>
            <person name="Goeker M."/>
        </authorList>
    </citation>
    <scope>NUCLEOTIDE SEQUENCE [LARGE SCALE GENOMIC DNA]</scope>
    <source>
        <strain evidence="15 16">DSM 24425</strain>
    </source>
</reference>
<evidence type="ECO:0000256" key="8">
    <source>
        <dbReference type="ARBA" id="ARBA00023284"/>
    </source>
</evidence>
<gene>
    <name evidence="15" type="ORF">CLV27_0336</name>
</gene>
<organism evidence="15 16">
    <name type="scientific">Phorcysia thermohydrogeniphila</name>
    <dbReference type="NCBI Taxonomy" id="936138"/>
    <lineage>
        <taxon>Bacteria</taxon>
        <taxon>Pseudomonadati</taxon>
        <taxon>Aquificota</taxon>
        <taxon>Aquificia</taxon>
        <taxon>Desulfurobacteriales</taxon>
        <taxon>Desulfurobacteriaceae</taxon>
        <taxon>Phorcysia</taxon>
    </lineage>
</organism>
<dbReference type="GO" id="GO:0005737">
    <property type="term" value="C:cytoplasm"/>
    <property type="evidence" value="ECO:0007669"/>
    <property type="project" value="TreeGrafter"/>
</dbReference>
<evidence type="ECO:0000256" key="11">
    <source>
        <dbReference type="ARBA" id="ARBA00042639"/>
    </source>
</evidence>
<dbReference type="SUPFAM" id="SSF52833">
    <property type="entry name" value="Thioredoxin-like"/>
    <property type="match status" value="1"/>
</dbReference>
<comment type="similarity">
    <text evidence="10">Belongs to the peroxiredoxin family. BCP/PrxQ subfamily.</text>
</comment>
<dbReference type="PROSITE" id="PS51352">
    <property type="entry name" value="THIOREDOXIN_2"/>
    <property type="match status" value="1"/>
</dbReference>
<dbReference type="PANTHER" id="PTHR42801">
    <property type="entry name" value="THIOREDOXIN-DEPENDENT PEROXIDE REDUCTASE"/>
    <property type="match status" value="1"/>
</dbReference>
<evidence type="ECO:0000313" key="16">
    <source>
        <dbReference type="Proteomes" id="UP000295777"/>
    </source>
</evidence>
<comment type="subunit">
    <text evidence="2">Monomer.</text>
</comment>
<dbReference type="InterPro" id="IPR036249">
    <property type="entry name" value="Thioredoxin-like_sf"/>
</dbReference>
<dbReference type="NCBIfam" id="NF006960">
    <property type="entry name" value="PRK09437.1"/>
    <property type="match status" value="1"/>
</dbReference>
<dbReference type="CDD" id="cd03017">
    <property type="entry name" value="PRX_BCP"/>
    <property type="match status" value="1"/>
</dbReference>
<comment type="caution">
    <text evidence="15">The sequence shown here is derived from an EMBL/GenBank/DDBJ whole genome shotgun (WGS) entry which is preliminary data.</text>
</comment>
<keyword evidence="6" id="KW-0560">Oxidoreductase</keyword>
<dbReference type="InterPro" id="IPR000866">
    <property type="entry name" value="AhpC/TSA"/>
</dbReference>
<evidence type="ECO:0000256" key="3">
    <source>
        <dbReference type="ARBA" id="ARBA00013017"/>
    </source>
</evidence>
<comment type="function">
    <text evidence="1">Thiol-specific peroxidase that catalyzes the reduction of hydrogen peroxide and organic hydroperoxides to water and alcohols, respectively. Plays a role in cell protection against oxidative stress by detoxifying peroxides and as sensor of hydrogen peroxide-mediated signaling events.</text>
</comment>
<evidence type="ECO:0000256" key="4">
    <source>
        <dbReference type="ARBA" id="ARBA00022559"/>
    </source>
</evidence>
<dbReference type="EMBL" id="SMFV01000001">
    <property type="protein sequence ID" value="TCK06534.1"/>
    <property type="molecule type" value="Genomic_DNA"/>
</dbReference>
<comment type="catalytic activity">
    <reaction evidence="12">
        <text>a hydroperoxide + [thioredoxin]-dithiol = an alcohol + [thioredoxin]-disulfide + H2O</text>
        <dbReference type="Rhea" id="RHEA:62620"/>
        <dbReference type="Rhea" id="RHEA-COMP:10698"/>
        <dbReference type="Rhea" id="RHEA-COMP:10700"/>
        <dbReference type="ChEBI" id="CHEBI:15377"/>
        <dbReference type="ChEBI" id="CHEBI:29950"/>
        <dbReference type="ChEBI" id="CHEBI:30879"/>
        <dbReference type="ChEBI" id="CHEBI:35924"/>
        <dbReference type="ChEBI" id="CHEBI:50058"/>
        <dbReference type="EC" id="1.11.1.24"/>
    </reaction>
</comment>
<evidence type="ECO:0000259" key="14">
    <source>
        <dbReference type="PROSITE" id="PS51352"/>
    </source>
</evidence>
<dbReference type="AlphaFoldDB" id="A0A4R1GEB1"/>